<proteinExistence type="predicted"/>
<dbReference type="InterPro" id="IPR036679">
    <property type="entry name" value="FlgN-like_sf"/>
</dbReference>
<sequence length="152" mass="16868">MSSPQEQSHPGAGASPDALSALANELQTHISLCGEILTVVQQEHQKLKTSAADDLAALQAGRQGMLERLNAAQESILTHKEAWTRLQPAERQQRPDITNLLKQSTDLIMKIVSLDRENEQLMLRNKLVPPSHLPPAQRQNPNLVAKMYKDQP</sequence>
<dbReference type="SUPFAM" id="SSF140566">
    <property type="entry name" value="FlgN-like"/>
    <property type="match status" value="1"/>
</dbReference>
<name>A0A382E254_9ZZZZ</name>
<accession>A0A382E254</accession>
<evidence type="ECO:0000313" key="2">
    <source>
        <dbReference type="EMBL" id="SVB44499.1"/>
    </source>
</evidence>
<organism evidence="2">
    <name type="scientific">marine metagenome</name>
    <dbReference type="NCBI Taxonomy" id="408172"/>
    <lineage>
        <taxon>unclassified sequences</taxon>
        <taxon>metagenomes</taxon>
        <taxon>ecological metagenomes</taxon>
    </lineage>
</organism>
<dbReference type="EMBL" id="UINC01042196">
    <property type="protein sequence ID" value="SVB44499.1"/>
    <property type="molecule type" value="Genomic_DNA"/>
</dbReference>
<dbReference type="GO" id="GO:0044780">
    <property type="term" value="P:bacterial-type flagellum assembly"/>
    <property type="evidence" value="ECO:0007669"/>
    <property type="project" value="InterPro"/>
</dbReference>
<feature type="region of interest" description="Disordered" evidence="1">
    <location>
        <begin position="128"/>
        <end position="152"/>
    </location>
</feature>
<reference evidence="2" key="1">
    <citation type="submission" date="2018-05" db="EMBL/GenBank/DDBJ databases">
        <authorList>
            <person name="Lanie J.A."/>
            <person name="Ng W.-L."/>
            <person name="Kazmierczak K.M."/>
            <person name="Andrzejewski T.M."/>
            <person name="Davidsen T.M."/>
            <person name="Wayne K.J."/>
            <person name="Tettelin H."/>
            <person name="Glass J.I."/>
            <person name="Rusch D."/>
            <person name="Podicherti R."/>
            <person name="Tsui H.-C.T."/>
            <person name="Winkler M.E."/>
        </authorList>
    </citation>
    <scope>NUCLEOTIDE SEQUENCE</scope>
</reference>
<gene>
    <name evidence="2" type="ORF">METZ01_LOCUS197353</name>
</gene>
<evidence type="ECO:0008006" key="3">
    <source>
        <dbReference type="Google" id="ProtNLM"/>
    </source>
</evidence>
<protein>
    <recommendedName>
        <fullName evidence="3">Flagellar protein FlgN</fullName>
    </recommendedName>
</protein>
<evidence type="ECO:0000256" key="1">
    <source>
        <dbReference type="SAM" id="MobiDB-lite"/>
    </source>
</evidence>
<dbReference type="AlphaFoldDB" id="A0A382E254"/>